<comment type="similarity">
    <text evidence="1">Belongs to the short-chain dehydrogenases/reductases (SDR) family.</text>
</comment>
<proteinExistence type="inferred from homology"/>
<dbReference type="InterPro" id="IPR036291">
    <property type="entry name" value="NAD(P)-bd_dom_sf"/>
</dbReference>
<organism evidence="4 5">
    <name type="scientific">Pleurostoma richardsiae</name>
    <dbReference type="NCBI Taxonomy" id="41990"/>
    <lineage>
        <taxon>Eukaryota</taxon>
        <taxon>Fungi</taxon>
        <taxon>Dikarya</taxon>
        <taxon>Ascomycota</taxon>
        <taxon>Pezizomycotina</taxon>
        <taxon>Sordariomycetes</taxon>
        <taxon>Sordariomycetidae</taxon>
        <taxon>Calosphaeriales</taxon>
        <taxon>Pleurostomataceae</taxon>
        <taxon>Pleurostoma</taxon>
    </lineage>
</organism>
<evidence type="ECO:0000256" key="2">
    <source>
        <dbReference type="ARBA" id="ARBA00022857"/>
    </source>
</evidence>
<dbReference type="InterPro" id="IPR020904">
    <property type="entry name" value="Sc_DH/Rdtase_CS"/>
</dbReference>
<dbReference type="Pfam" id="PF00106">
    <property type="entry name" value="adh_short"/>
    <property type="match status" value="1"/>
</dbReference>
<name>A0AA38RSM6_9PEZI</name>
<keyword evidence="2" id="KW-0521">NADP</keyword>
<dbReference type="PANTHER" id="PTHR43618">
    <property type="entry name" value="7-ALPHA-HYDROXYSTEROID DEHYDROGENASE"/>
    <property type="match status" value="1"/>
</dbReference>
<reference evidence="4" key="1">
    <citation type="submission" date="2022-07" db="EMBL/GenBank/DDBJ databases">
        <title>Fungi with potential for degradation of polypropylene.</title>
        <authorList>
            <person name="Gostincar C."/>
        </authorList>
    </citation>
    <scope>NUCLEOTIDE SEQUENCE</scope>
    <source>
        <strain evidence="4">EXF-13308</strain>
    </source>
</reference>
<accession>A0AA38RSM6</accession>
<dbReference type="Pfam" id="PF13561">
    <property type="entry name" value="adh_short_C2"/>
    <property type="match status" value="1"/>
</dbReference>
<protein>
    <submittedName>
        <fullName evidence="4">Short chain dehydrogenase reductase</fullName>
    </submittedName>
</protein>
<dbReference type="PANTHER" id="PTHR43618:SF18">
    <property type="entry name" value="SHORT CHAIN DEHYDROGENASE_REDUCTASE FAMILY (AFU_ORTHOLOGUE AFUA_5G12480)"/>
    <property type="match status" value="1"/>
</dbReference>
<dbReference type="EMBL" id="JANBVO010000016">
    <property type="protein sequence ID" value="KAJ9144633.1"/>
    <property type="molecule type" value="Genomic_DNA"/>
</dbReference>
<dbReference type="InterPro" id="IPR002347">
    <property type="entry name" value="SDR_fam"/>
</dbReference>
<sequence>MLDAGKIFRVDGIVAVVTGGGSGIGLIMAKALAANGAKKVYVLGRRVDALEEAASFSPTIVPVQCDVTSKDSLQAAVDRITAEIGYVNLVIANSGVIGPNKTYDPTLSISDLREKLFGSVGMDDFTAAFHVNVTGALFTMWAFLELLDAGNKEALKGGYGAPLTEGGKAPSIQSQVVFTSSISAFMRSYFSSPAYSGSKAAIMHLGKHAASQLAPYGIRVNILAPGLFPSELAAGLISSRNPEEEDPDDARFIPARKFGGEEEMAGAILYLASRAGSFTNGMVQMPDGGRLAVAVNTY</sequence>
<dbReference type="InterPro" id="IPR052178">
    <property type="entry name" value="Sec_Metab_Biosynth_SDR"/>
</dbReference>
<evidence type="ECO:0000256" key="3">
    <source>
        <dbReference type="ARBA" id="ARBA00023002"/>
    </source>
</evidence>
<evidence type="ECO:0000313" key="5">
    <source>
        <dbReference type="Proteomes" id="UP001174694"/>
    </source>
</evidence>
<dbReference type="AlphaFoldDB" id="A0AA38RSM6"/>
<dbReference type="Proteomes" id="UP001174694">
    <property type="component" value="Unassembled WGS sequence"/>
</dbReference>
<dbReference type="GO" id="GO:0016491">
    <property type="term" value="F:oxidoreductase activity"/>
    <property type="evidence" value="ECO:0007669"/>
    <property type="project" value="UniProtKB-KW"/>
</dbReference>
<dbReference type="Gene3D" id="3.40.50.720">
    <property type="entry name" value="NAD(P)-binding Rossmann-like Domain"/>
    <property type="match status" value="1"/>
</dbReference>
<dbReference type="CDD" id="cd05233">
    <property type="entry name" value="SDR_c"/>
    <property type="match status" value="1"/>
</dbReference>
<evidence type="ECO:0000313" key="4">
    <source>
        <dbReference type="EMBL" id="KAJ9144633.1"/>
    </source>
</evidence>
<dbReference type="PROSITE" id="PS00061">
    <property type="entry name" value="ADH_SHORT"/>
    <property type="match status" value="1"/>
</dbReference>
<comment type="caution">
    <text evidence="4">The sequence shown here is derived from an EMBL/GenBank/DDBJ whole genome shotgun (WGS) entry which is preliminary data.</text>
</comment>
<evidence type="ECO:0000256" key="1">
    <source>
        <dbReference type="ARBA" id="ARBA00006484"/>
    </source>
</evidence>
<dbReference type="PRINTS" id="PR00081">
    <property type="entry name" value="GDHRDH"/>
</dbReference>
<dbReference type="SUPFAM" id="SSF51735">
    <property type="entry name" value="NAD(P)-binding Rossmann-fold domains"/>
    <property type="match status" value="1"/>
</dbReference>
<keyword evidence="3" id="KW-0560">Oxidoreductase</keyword>
<keyword evidence="5" id="KW-1185">Reference proteome</keyword>
<gene>
    <name evidence="4" type="ORF">NKR23_g5965</name>
</gene>